<organism evidence="3 4">
    <name type="scientific">Puccinia coronata f. sp. avenae</name>
    <dbReference type="NCBI Taxonomy" id="200324"/>
    <lineage>
        <taxon>Eukaryota</taxon>
        <taxon>Fungi</taxon>
        <taxon>Dikarya</taxon>
        <taxon>Basidiomycota</taxon>
        <taxon>Pucciniomycotina</taxon>
        <taxon>Pucciniomycetes</taxon>
        <taxon>Pucciniales</taxon>
        <taxon>Pucciniaceae</taxon>
        <taxon>Puccinia</taxon>
    </lineage>
</organism>
<evidence type="ECO:0000313" key="2">
    <source>
        <dbReference type="EMBL" id="PLW05596.1"/>
    </source>
</evidence>
<name>A0A2N5UKA7_9BASI</name>
<evidence type="ECO:0000256" key="1">
    <source>
        <dbReference type="SAM" id="SignalP"/>
    </source>
</evidence>
<sequence>MKITGFSMITIRLILLQTVIDAVTLGVLANLRGEVSYIPPGNWKVEQPREISEYQPPEIKRFKREAFAPFLEFGNPQTSYHLRRSAAHPRYRELPQRGAAADPAIAAAKKSACILRLVSGSASAAQNCALSLKKLGSDSASAASALHERYRALHAATAQCAGP</sequence>
<reference evidence="3 4" key="1">
    <citation type="submission" date="2017-11" db="EMBL/GenBank/DDBJ databases">
        <title>De novo assembly and phasing of dikaryotic genomes from two isolates of Puccinia coronata f. sp. avenae, the causal agent of oat crown rust.</title>
        <authorList>
            <person name="Miller M.E."/>
            <person name="Zhang Y."/>
            <person name="Omidvar V."/>
            <person name="Sperschneider J."/>
            <person name="Schwessinger B."/>
            <person name="Raley C."/>
            <person name="Palmer J.M."/>
            <person name="Garnica D."/>
            <person name="Upadhyaya N."/>
            <person name="Rathjen J."/>
            <person name="Taylor J.M."/>
            <person name="Park R.F."/>
            <person name="Dodds P.N."/>
            <person name="Hirsch C.D."/>
            <person name="Kianian S.F."/>
            <person name="Figueroa M."/>
        </authorList>
    </citation>
    <scope>NUCLEOTIDE SEQUENCE [LARGE SCALE GENOMIC DNA]</scope>
    <source>
        <strain evidence="3">12NC29</strain>
    </source>
</reference>
<accession>A0A2N5UKA7</accession>
<keyword evidence="4" id="KW-1185">Reference proteome</keyword>
<proteinExistence type="predicted"/>
<dbReference type="AlphaFoldDB" id="A0A2N5UKA7"/>
<gene>
    <name evidence="3" type="ORF">PCANC_13621</name>
    <name evidence="2" type="ORF">PCANC_27812</name>
</gene>
<evidence type="ECO:0000313" key="3">
    <source>
        <dbReference type="EMBL" id="PLW38202.1"/>
    </source>
</evidence>
<keyword evidence="1" id="KW-0732">Signal</keyword>
<dbReference type="EMBL" id="PGCJ01001417">
    <property type="protein sequence ID" value="PLW05596.1"/>
    <property type="molecule type" value="Genomic_DNA"/>
</dbReference>
<feature type="chain" id="PRO_5015083901" evidence="1">
    <location>
        <begin position="23"/>
        <end position="163"/>
    </location>
</feature>
<evidence type="ECO:0000313" key="4">
    <source>
        <dbReference type="Proteomes" id="UP000235388"/>
    </source>
</evidence>
<feature type="signal peptide" evidence="1">
    <location>
        <begin position="1"/>
        <end position="22"/>
    </location>
</feature>
<comment type="caution">
    <text evidence="3">The sequence shown here is derived from an EMBL/GenBank/DDBJ whole genome shotgun (WGS) entry which is preliminary data.</text>
</comment>
<protein>
    <submittedName>
        <fullName evidence="3">Uncharacterized protein</fullName>
    </submittedName>
</protein>
<dbReference type="EMBL" id="PGCJ01000211">
    <property type="protein sequence ID" value="PLW38202.1"/>
    <property type="molecule type" value="Genomic_DNA"/>
</dbReference>
<dbReference type="Proteomes" id="UP000235388">
    <property type="component" value="Unassembled WGS sequence"/>
</dbReference>